<evidence type="ECO:0000259" key="4">
    <source>
        <dbReference type="Pfam" id="PF01764"/>
    </source>
</evidence>
<keyword evidence="3" id="KW-0812">Transmembrane</keyword>
<feature type="transmembrane region" description="Helical" evidence="3">
    <location>
        <begin position="150"/>
        <end position="168"/>
    </location>
</feature>
<accession>A0A5B6WUG2</accession>
<sequence length="809" mass="90124">MWIKSLRLISILIGLLNLLVVVLGGIVVAISFPGCRPHKVLPIIVVSFFSAVRIGTMIGLGITQEATAKIITQNSSESQVLDSVIRQHRRVTYKAWLWWSRFAMVVTVLQILGAFYLIVNVATYVSEDAHFSTKCFVGGFPLSRAWKRKVMLSFLVTACCIAFLQCCAGSDVLRWRFYYASQDDAWKAHYQEIFDHGIREALCCMGRIEYLTVIEDDEVYSVAKLLGDLVAYRASGTGHLELLTGLALLQKHGQASKSSEHFVEAPVEHLQAALAFHKFAEAAYTGPLLDFGRNPFVFPCVWLHRQGVLTPWTRKRRPTLDGDNWLRGHAAAFINFVNLPSEVLRRGRVRQKKCEAAYFIVVLHELRTVVIAVRGTETPEDLIIDGLGLERSLTEVDLDGLIKLVSLSLPPPFPSFMLICRTVYVVRVSDTYPYSLALLKHHSFPLQNTSKLCYSILFLFCLIVSLTNVTCFPLCSSSYIHPSVKKRVKSSFPHFGHSGIVETARDLYTQIEGYLGGESQSGGFVSSLLGVGCECEGYNLRVVGHSLGGSIAALLGIRLYGKFPTLHVYSYGPLPCVDSVVADACSDFITSIIHDNEFSTRLSVGSILRLRASAITALSENTQADATLILRLARQFLYASKNNSIVLEPEPAKSSTRSSKESEDKEQESCLYDRNGGRQNHVDIENTDQVNPFASVLNQSDDPISQFMQTVSRSENSSATDPTEMYLPGLLIHIVPQSQNLSIPLWKSWRINDDHQKYKAFFANRDDLKDIIVSPNMFFDHLPWRCHKAMQKVVEAGNTAGSPGVSHIV</sequence>
<dbReference type="Pfam" id="PF01764">
    <property type="entry name" value="Lipase_3"/>
    <property type="match status" value="1"/>
</dbReference>
<evidence type="ECO:0000313" key="7">
    <source>
        <dbReference type="Proteomes" id="UP000325315"/>
    </source>
</evidence>
<comment type="caution">
    <text evidence="6">The sequence shown here is derived from an EMBL/GenBank/DDBJ whole genome shotgun (WGS) entry which is preliminary data.</text>
</comment>
<keyword evidence="7" id="KW-1185">Reference proteome</keyword>
<evidence type="ECO:0000256" key="3">
    <source>
        <dbReference type="SAM" id="Phobius"/>
    </source>
</evidence>
<feature type="transmembrane region" description="Helical" evidence="3">
    <location>
        <begin position="452"/>
        <end position="480"/>
    </location>
</feature>
<dbReference type="OrthoDB" id="438440at2759"/>
<evidence type="ECO:0000256" key="2">
    <source>
        <dbReference type="SAM" id="MobiDB-lite"/>
    </source>
</evidence>
<reference evidence="6" key="1">
    <citation type="submission" date="2019-08" db="EMBL/GenBank/DDBJ databases">
        <authorList>
            <person name="Liu F."/>
        </authorList>
    </citation>
    <scope>NUCLEOTIDE SEQUENCE [LARGE SCALE GENOMIC DNA]</scope>
    <source>
        <strain evidence="6">PA1801</strain>
        <tissue evidence="6">Leaf</tissue>
    </source>
</reference>
<dbReference type="InterPro" id="IPR029058">
    <property type="entry name" value="AB_hydrolase_fold"/>
</dbReference>
<dbReference type="PANTHER" id="PTHR47030">
    <property type="entry name" value="LIPASE CLASS 3 FAMILY PROTEIN"/>
    <property type="match status" value="1"/>
</dbReference>
<dbReference type="CDD" id="cd00519">
    <property type="entry name" value="Lipase_3"/>
    <property type="match status" value="1"/>
</dbReference>
<dbReference type="GO" id="GO:0006629">
    <property type="term" value="P:lipid metabolic process"/>
    <property type="evidence" value="ECO:0007669"/>
    <property type="project" value="InterPro"/>
</dbReference>
<keyword evidence="3" id="KW-1133">Transmembrane helix</keyword>
<evidence type="ECO:0000313" key="6">
    <source>
        <dbReference type="EMBL" id="KAA3485571.1"/>
    </source>
</evidence>
<dbReference type="InterPro" id="IPR002921">
    <property type="entry name" value="Fungal_lipase-type"/>
</dbReference>
<feature type="transmembrane region" description="Helical" evidence="3">
    <location>
        <begin position="40"/>
        <end position="62"/>
    </location>
</feature>
<feature type="domain" description="DUF7358" evidence="5">
    <location>
        <begin position="3"/>
        <end position="232"/>
    </location>
</feature>
<dbReference type="GO" id="GO:0016787">
    <property type="term" value="F:hydrolase activity"/>
    <property type="evidence" value="ECO:0007669"/>
    <property type="project" value="UniProtKB-KW"/>
</dbReference>
<feature type="region of interest" description="Disordered" evidence="2">
    <location>
        <begin position="649"/>
        <end position="678"/>
    </location>
</feature>
<dbReference type="AlphaFoldDB" id="A0A5B6WUG2"/>
<dbReference type="Gene3D" id="3.40.50.1820">
    <property type="entry name" value="alpha/beta hydrolase"/>
    <property type="match status" value="1"/>
</dbReference>
<proteinExistence type="predicted"/>
<gene>
    <name evidence="6" type="ORF">EPI10_007531</name>
</gene>
<dbReference type="Pfam" id="PF24057">
    <property type="entry name" value="DUF7358"/>
    <property type="match status" value="1"/>
</dbReference>
<dbReference type="Proteomes" id="UP000325315">
    <property type="component" value="Unassembled WGS sequence"/>
</dbReference>
<feature type="transmembrane region" description="Helical" evidence="3">
    <location>
        <begin position="12"/>
        <end position="34"/>
    </location>
</feature>
<name>A0A5B6WUG2_9ROSI</name>
<dbReference type="EMBL" id="SMMG02000002">
    <property type="protein sequence ID" value="KAA3485571.1"/>
    <property type="molecule type" value="Genomic_DNA"/>
</dbReference>
<dbReference type="InterPro" id="IPR055782">
    <property type="entry name" value="DUF7358"/>
</dbReference>
<keyword evidence="1" id="KW-0378">Hydrolase</keyword>
<evidence type="ECO:0000256" key="1">
    <source>
        <dbReference type="ARBA" id="ARBA00022801"/>
    </source>
</evidence>
<dbReference type="SUPFAM" id="SSF53474">
    <property type="entry name" value="alpha/beta-Hydrolases"/>
    <property type="match status" value="1"/>
</dbReference>
<protein>
    <submittedName>
        <fullName evidence="6">Sn1-specific diacylglycerol lipase beta</fullName>
    </submittedName>
</protein>
<keyword evidence="3" id="KW-0472">Membrane</keyword>
<organism evidence="6 7">
    <name type="scientific">Gossypium australe</name>
    <dbReference type="NCBI Taxonomy" id="47621"/>
    <lineage>
        <taxon>Eukaryota</taxon>
        <taxon>Viridiplantae</taxon>
        <taxon>Streptophyta</taxon>
        <taxon>Embryophyta</taxon>
        <taxon>Tracheophyta</taxon>
        <taxon>Spermatophyta</taxon>
        <taxon>Magnoliopsida</taxon>
        <taxon>eudicotyledons</taxon>
        <taxon>Gunneridae</taxon>
        <taxon>Pentapetalae</taxon>
        <taxon>rosids</taxon>
        <taxon>malvids</taxon>
        <taxon>Malvales</taxon>
        <taxon>Malvaceae</taxon>
        <taxon>Malvoideae</taxon>
        <taxon>Gossypium</taxon>
    </lineage>
</organism>
<evidence type="ECO:0000259" key="5">
    <source>
        <dbReference type="Pfam" id="PF24057"/>
    </source>
</evidence>
<feature type="domain" description="Fungal lipase-type" evidence="4">
    <location>
        <begin position="535"/>
        <end position="602"/>
    </location>
</feature>
<dbReference type="PANTHER" id="PTHR47030:SF2">
    <property type="entry name" value="LIPASE CLASS 3 FAMILY PROTEIN"/>
    <property type="match status" value="1"/>
</dbReference>
<feature type="transmembrane region" description="Helical" evidence="3">
    <location>
        <begin position="96"/>
        <end position="119"/>
    </location>
</feature>